<dbReference type="GeneTree" id="ENSGT00940000156626"/>
<feature type="transmembrane region" description="Helical" evidence="4">
    <location>
        <begin position="45"/>
        <end position="65"/>
    </location>
</feature>
<keyword evidence="3" id="KW-0325">Glycoprotein</keyword>
<evidence type="ECO:0000256" key="1">
    <source>
        <dbReference type="ARBA" id="ARBA00009726"/>
    </source>
</evidence>
<dbReference type="GO" id="GO:0008281">
    <property type="term" value="F:sulfonylurea receptor activity"/>
    <property type="evidence" value="ECO:0007669"/>
    <property type="project" value="InterPro"/>
</dbReference>
<feature type="transmembrane region" description="Helical" evidence="4">
    <location>
        <begin position="164"/>
        <end position="183"/>
    </location>
</feature>
<organism evidence="5 6">
    <name type="scientific">Electrophorus electricus</name>
    <name type="common">Electric eel</name>
    <name type="synonym">Gymnotus electricus</name>
    <dbReference type="NCBI Taxonomy" id="8005"/>
    <lineage>
        <taxon>Eukaryota</taxon>
        <taxon>Metazoa</taxon>
        <taxon>Chordata</taxon>
        <taxon>Craniata</taxon>
        <taxon>Vertebrata</taxon>
        <taxon>Euteleostomi</taxon>
        <taxon>Actinopterygii</taxon>
        <taxon>Neopterygii</taxon>
        <taxon>Teleostei</taxon>
        <taxon>Ostariophysi</taxon>
        <taxon>Gymnotiformes</taxon>
        <taxon>Gymnotoidei</taxon>
        <taxon>Gymnotidae</taxon>
        <taxon>Electrophorus</taxon>
    </lineage>
</organism>
<reference evidence="5" key="4">
    <citation type="submission" date="2025-08" db="UniProtKB">
        <authorList>
            <consortium name="Ensembl"/>
        </authorList>
    </citation>
    <scope>IDENTIFICATION</scope>
</reference>
<dbReference type="AlphaFoldDB" id="A0A4W4G9Z5"/>
<evidence type="ECO:0000256" key="3">
    <source>
        <dbReference type="ARBA" id="ARBA00023180"/>
    </source>
</evidence>
<keyword evidence="4" id="KW-0812">Transmembrane</keyword>
<keyword evidence="4" id="KW-0472">Membrane</keyword>
<evidence type="ECO:0000256" key="4">
    <source>
        <dbReference type="SAM" id="Phobius"/>
    </source>
</evidence>
<feature type="transmembrane region" description="Helical" evidence="4">
    <location>
        <begin position="86"/>
        <end position="106"/>
    </location>
</feature>
<reference evidence="5" key="5">
    <citation type="submission" date="2025-09" db="UniProtKB">
        <authorList>
            <consortium name="Ensembl"/>
        </authorList>
    </citation>
    <scope>IDENTIFICATION</scope>
</reference>
<feature type="transmembrane region" description="Helical" evidence="4">
    <location>
        <begin position="118"/>
        <end position="136"/>
    </location>
</feature>
<reference evidence="6" key="2">
    <citation type="journal article" date="2017" name="Sci. Adv.">
        <title>A tail of two voltages: Proteomic comparison of the three electric organs of the electric eel.</title>
        <authorList>
            <person name="Traeger L.L."/>
            <person name="Sabat G."/>
            <person name="Barrett-Wilt G.A."/>
            <person name="Wells G.B."/>
            <person name="Sussman M.R."/>
        </authorList>
    </citation>
    <scope>NUCLEOTIDE SEQUENCE [LARGE SCALE GENOMIC DNA]</scope>
</reference>
<evidence type="ECO:0000256" key="2">
    <source>
        <dbReference type="ARBA" id="ARBA00022737"/>
    </source>
</evidence>
<dbReference type="GO" id="GO:0006813">
    <property type="term" value="P:potassium ion transport"/>
    <property type="evidence" value="ECO:0007669"/>
    <property type="project" value="InterPro"/>
</dbReference>
<dbReference type="PRINTS" id="PR01092">
    <property type="entry name" value="SULFNYLUREAR"/>
</dbReference>
<dbReference type="GO" id="GO:0016020">
    <property type="term" value="C:membrane"/>
    <property type="evidence" value="ECO:0007669"/>
    <property type="project" value="InterPro"/>
</dbReference>
<name>A0A4W4G9Z5_ELEEL</name>
<comment type="similarity">
    <text evidence="1">Belongs to the ABC transporter superfamily. ABCC family. Conjugate transporter (TC 3.A.1.208) subfamily.</text>
</comment>
<dbReference type="Proteomes" id="UP000314983">
    <property type="component" value="Chromosome 4"/>
</dbReference>
<sequence length="351" mass="40028">MPLDFTFLQSWCCTTKHLHPTNPSQPPTVDNGLLNDGCFLDALSVVPHVFLFFNTFTILFIGWGGQSSKAHIHHSTWLHFPGHNMRWLLTAALLFVLVCKIAEGIVSDGFNQSRHIHLYMPAGLGILAAITSIVYYHNIETSNFPKIFMLIYWILAFITKTVKMLRFCITGLLVLVYGLLLAVKLHVILRRVRCYICFLYPTKVKPPKDLQDLGVCFLQPFVNLVSKSTYWWMNPFITAAHRHHIDLKTIGKLPIAMRALTHYQKLCKAFDELKSICILTGKCIDVMGIELYTRLTFRNFTDFKIILSSFCKFTCSILIYWSSPGWGFLCLRGCRVEAGGVFKGVTCLMTD</sequence>
<evidence type="ECO:0000313" key="5">
    <source>
        <dbReference type="Ensembl" id="ENSEEEP00000034326.2"/>
    </source>
</evidence>
<dbReference type="Ensembl" id="ENSEEET00000034729.2">
    <property type="protein sequence ID" value="ENSEEEP00000034326.2"/>
    <property type="gene ID" value="ENSEEEG00000016308.2"/>
</dbReference>
<reference evidence="6" key="1">
    <citation type="journal article" date="2014" name="Science">
        <title>Nonhuman genetics. Genomic basis for the convergent evolution of electric organs.</title>
        <authorList>
            <person name="Gallant J.R."/>
            <person name="Traeger L.L."/>
            <person name="Volkening J.D."/>
            <person name="Moffett H."/>
            <person name="Chen P.H."/>
            <person name="Novina C.D."/>
            <person name="Phillips G.N.Jr."/>
            <person name="Anand R."/>
            <person name="Wells G.B."/>
            <person name="Pinch M."/>
            <person name="Guth R."/>
            <person name="Unguez G.A."/>
            <person name="Albert J.S."/>
            <person name="Zakon H.H."/>
            <person name="Samanta M.P."/>
            <person name="Sussman M.R."/>
        </authorList>
    </citation>
    <scope>NUCLEOTIDE SEQUENCE [LARGE SCALE GENOMIC DNA]</scope>
</reference>
<accession>A0A4W4G9Z5</accession>
<dbReference type="InterPro" id="IPR000388">
    <property type="entry name" value="ABCC8/9"/>
</dbReference>
<keyword evidence="6" id="KW-1185">Reference proteome</keyword>
<protein>
    <submittedName>
        <fullName evidence="5">Uncharacterized protein</fullName>
    </submittedName>
</protein>
<keyword evidence="2" id="KW-0677">Repeat</keyword>
<keyword evidence="4" id="KW-1133">Transmembrane helix</keyword>
<proteinExistence type="inferred from homology"/>
<dbReference type="GO" id="GO:0005524">
    <property type="term" value="F:ATP binding"/>
    <property type="evidence" value="ECO:0007669"/>
    <property type="project" value="InterPro"/>
</dbReference>
<reference evidence="5" key="3">
    <citation type="submission" date="2020-05" db="EMBL/GenBank/DDBJ databases">
        <title>Electrophorus electricus (electric eel) genome, fEleEle1, primary haplotype.</title>
        <authorList>
            <person name="Myers G."/>
            <person name="Meyer A."/>
            <person name="Fedrigo O."/>
            <person name="Formenti G."/>
            <person name="Rhie A."/>
            <person name="Tracey A."/>
            <person name="Sims Y."/>
            <person name="Jarvis E.D."/>
        </authorList>
    </citation>
    <scope>NUCLEOTIDE SEQUENCE [LARGE SCALE GENOMIC DNA]</scope>
</reference>
<evidence type="ECO:0000313" key="6">
    <source>
        <dbReference type="Proteomes" id="UP000314983"/>
    </source>
</evidence>